<keyword evidence="1" id="KW-1133">Transmembrane helix</keyword>
<evidence type="ECO:0000256" key="1">
    <source>
        <dbReference type="SAM" id="Phobius"/>
    </source>
</evidence>
<evidence type="ECO:0000313" key="3">
    <source>
        <dbReference type="Proteomes" id="UP000269721"/>
    </source>
</evidence>
<proteinExistence type="predicted"/>
<feature type="transmembrane region" description="Helical" evidence="1">
    <location>
        <begin position="15"/>
        <end position="32"/>
    </location>
</feature>
<keyword evidence="3" id="KW-1185">Reference proteome</keyword>
<gene>
    <name evidence="2" type="ORF">BDK51DRAFT_29913</name>
</gene>
<dbReference type="AlphaFoldDB" id="A0A4P9WIN0"/>
<dbReference type="EMBL" id="KZ995570">
    <property type="protein sequence ID" value="RKO90416.1"/>
    <property type="molecule type" value="Genomic_DNA"/>
</dbReference>
<keyword evidence="1" id="KW-0472">Membrane</keyword>
<name>A0A4P9WIN0_9FUNG</name>
<organism evidence="2 3">
    <name type="scientific">Blyttiomyces helicus</name>
    <dbReference type="NCBI Taxonomy" id="388810"/>
    <lineage>
        <taxon>Eukaryota</taxon>
        <taxon>Fungi</taxon>
        <taxon>Fungi incertae sedis</taxon>
        <taxon>Chytridiomycota</taxon>
        <taxon>Chytridiomycota incertae sedis</taxon>
        <taxon>Chytridiomycetes</taxon>
        <taxon>Chytridiomycetes incertae sedis</taxon>
        <taxon>Blyttiomyces</taxon>
    </lineage>
</organism>
<dbReference type="Proteomes" id="UP000269721">
    <property type="component" value="Unassembled WGS sequence"/>
</dbReference>
<protein>
    <submittedName>
        <fullName evidence="2">Uncharacterized protein</fullName>
    </submittedName>
</protein>
<evidence type="ECO:0000313" key="2">
    <source>
        <dbReference type="EMBL" id="RKO90416.1"/>
    </source>
</evidence>
<sequence length="102" mass="11002">MFACGRNGGQRRLEARMFAVLVIGPLAVQLMLTTQKGRRGPQGAVTTVKTFTTAATNTPPDCMLNASRVINPLPRLVHALGLQVQLEVIVANGVGRNHKRDI</sequence>
<reference evidence="3" key="1">
    <citation type="journal article" date="2018" name="Nat. Microbiol.">
        <title>Leveraging single-cell genomics to expand the fungal tree of life.</title>
        <authorList>
            <person name="Ahrendt S.R."/>
            <person name="Quandt C.A."/>
            <person name="Ciobanu D."/>
            <person name="Clum A."/>
            <person name="Salamov A."/>
            <person name="Andreopoulos B."/>
            <person name="Cheng J.F."/>
            <person name="Woyke T."/>
            <person name="Pelin A."/>
            <person name="Henrissat B."/>
            <person name="Reynolds N.K."/>
            <person name="Benny G.L."/>
            <person name="Smith M.E."/>
            <person name="James T.Y."/>
            <person name="Grigoriev I.V."/>
        </authorList>
    </citation>
    <scope>NUCLEOTIDE SEQUENCE [LARGE SCALE GENOMIC DNA]</scope>
</reference>
<keyword evidence="1" id="KW-0812">Transmembrane</keyword>
<accession>A0A4P9WIN0</accession>